<evidence type="ECO:0000313" key="6">
    <source>
        <dbReference type="EMBL" id="MFC6955372.1"/>
    </source>
</evidence>
<dbReference type="GO" id="GO:0016787">
    <property type="term" value="F:hydrolase activity"/>
    <property type="evidence" value="ECO:0007669"/>
    <property type="project" value="UniProtKB-KW"/>
</dbReference>
<sequence>MALGAGAVALGQGTGDAAASSGASRSSHTIMSGTYMETTVHEYDSGVAGPTTLVVGGIHGDERSGYEAAETISDWSVKSGRLVVLPRANVDAIARDVRPYDNDLNRDFPPTGGDCYSSLARGIWQTVEQVDPDWVFDLHSSRGIYKSGDGGVGQALFPTWTSPSRENGENAVAYLNDAFGLTGDMAYRMGNTLDADRDMLMHRVAGMLDRPGFICETTEKAPLEDQIQWHLATVEHVMGQYGQYRGEPTQSKTPSSAKYVARTATLDDYWKTFDFGEYYGNPVVVAPSVSYVGTDPAHPRLSNLTNRSVDVRVEEWNYLNDVHYQESAGVLAFEDDANLVGDDGGRIQAGRQHVGSAWEEVSFDDSFDSAPIVLASPMSDYSGIPVISRIRRITRDGFQILNQEEDASTAFEDQEMTGWVAIEPGTGSLGGRRYEAGRVTMDDAMRSIDFSRSYDDPVFLASPTTYNGWNTVTVRHSNLSSTGVDAFLQEEQSADWEQSHTAEKVSYVVFEG</sequence>
<keyword evidence="7" id="KW-1185">Reference proteome</keyword>
<dbReference type="InterPro" id="IPR055438">
    <property type="entry name" value="AstE_AspA_cat"/>
</dbReference>
<dbReference type="GO" id="GO:0046872">
    <property type="term" value="F:metal ion binding"/>
    <property type="evidence" value="ECO:0007669"/>
    <property type="project" value="UniProtKB-KW"/>
</dbReference>
<dbReference type="Gene3D" id="3.40.630.10">
    <property type="entry name" value="Zn peptidases"/>
    <property type="match status" value="1"/>
</dbReference>
<dbReference type="AlphaFoldDB" id="A0ABD5VIK0"/>
<dbReference type="Pfam" id="PF24827">
    <property type="entry name" value="AstE_AspA_cat"/>
    <property type="match status" value="1"/>
</dbReference>
<dbReference type="SUPFAM" id="SSF53187">
    <property type="entry name" value="Zn-dependent exopeptidases"/>
    <property type="match status" value="1"/>
</dbReference>
<evidence type="ECO:0000256" key="2">
    <source>
        <dbReference type="ARBA" id="ARBA00022723"/>
    </source>
</evidence>
<evidence type="ECO:0000259" key="5">
    <source>
        <dbReference type="Pfam" id="PF24827"/>
    </source>
</evidence>
<dbReference type="Proteomes" id="UP001596395">
    <property type="component" value="Unassembled WGS sequence"/>
</dbReference>
<reference evidence="6 7" key="1">
    <citation type="journal article" date="2019" name="Int. J. Syst. Evol. Microbiol.">
        <title>The Global Catalogue of Microorganisms (GCM) 10K type strain sequencing project: providing services to taxonomists for standard genome sequencing and annotation.</title>
        <authorList>
            <consortium name="The Broad Institute Genomics Platform"/>
            <consortium name="The Broad Institute Genome Sequencing Center for Infectious Disease"/>
            <person name="Wu L."/>
            <person name="Ma J."/>
        </authorList>
    </citation>
    <scope>NUCLEOTIDE SEQUENCE [LARGE SCALE GENOMIC DNA]</scope>
    <source>
        <strain evidence="6 7">GX26</strain>
    </source>
</reference>
<accession>A0ABD5VIK0</accession>
<keyword evidence="4" id="KW-0862">Zinc</keyword>
<evidence type="ECO:0000256" key="4">
    <source>
        <dbReference type="ARBA" id="ARBA00022833"/>
    </source>
</evidence>
<evidence type="ECO:0000256" key="1">
    <source>
        <dbReference type="ARBA" id="ARBA00001947"/>
    </source>
</evidence>
<keyword evidence="3" id="KW-0378">Hydrolase</keyword>
<evidence type="ECO:0000256" key="3">
    <source>
        <dbReference type="ARBA" id="ARBA00022801"/>
    </source>
</evidence>
<dbReference type="RefSeq" id="WP_336352299.1">
    <property type="nucleotide sequence ID" value="NZ_JAZAQL010000006.1"/>
</dbReference>
<dbReference type="EMBL" id="JBHSXN010000006">
    <property type="protein sequence ID" value="MFC6955372.1"/>
    <property type="molecule type" value="Genomic_DNA"/>
</dbReference>
<comment type="caution">
    <text evidence="6">The sequence shown here is derived from an EMBL/GenBank/DDBJ whole genome shotgun (WGS) entry which is preliminary data.</text>
</comment>
<proteinExistence type="predicted"/>
<protein>
    <submittedName>
        <fullName evidence="6">Succinylglutamate desuccinylase/aspartoacylase family protein</fullName>
    </submittedName>
</protein>
<name>A0ABD5VIK0_9EURY</name>
<feature type="domain" description="Succinylglutamate desuccinylase/Aspartoacylase catalytic" evidence="5">
    <location>
        <begin position="48"/>
        <end position="141"/>
    </location>
</feature>
<comment type="cofactor">
    <cofactor evidence="1">
        <name>Zn(2+)</name>
        <dbReference type="ChEBI" id="CHEBI:29105"/>
    </cofactor>
</comment>
<gene>
    <name evidence="6" type="ORF">ACFQGB_21120</name>
</gene>
<evidence type="ECO:0000313" key="7">
    <source>
        <dbReference type="Proteomes" id="UP001596395"/>
    </source>
</evidence>
<keyword evidence="2" id="KW-0479">Metal-binding</keyword>
<organism evidence="6 7">
    <name type="scientific">Halorubellus litoreus</name>
    <dbReference type="NCBI Taxonomy" id="755308"/>
    <lineage>
        <taxon>Archaea</taxon>
        <taxon>Methanobacteriati</taxon>
        <taxon>Methanobacteriota</taxon>
        <taxon>Stenosarchaea group</taxon>
        <taxon>Halobacteria</taxon>
        <taxon>Halobacteriales</taxon>
        <taxon>Halorubellaceae</taxon>
        <taxon>Halorubellus</taxon>
    </lineage>
</organism>